<protein>
    <submittedName>
        <fullName evidence="1">Uncharacterized protein</fullName>
    </submittedName>
</protein>
<gene>
    <name evidence="1" type="ORF">ABE587_00745</name>
</gene>
<organism evidence="1 2">
    <name type="scientific">Stenotrophomonas hibiscicola</name>
    <dbReference type="NCBI Taxonomy" id="86189"/>
    <lineage>
        <taxon>Bacteria</taxon>
        <taxon>Pseudomonadati</taxon>
        <taxon>Pseudomonadota</taxon>
        <taxon>Gammaproteobacteria</taxon>
        <taxon>Lysobacterales</taxon>
        <taxon>Lysobacteraceae</taxon>
        <taxon>Stenotrophomonas</taxon>
        <taxon>Stenotrophomonas maltophilia group</taxon>
    </lineage>
</organism>
<sequence>MTDAMQIRRRPMELAAALDRVMGTPHSHSGAAVSRLLDVRIAALMSSFSRLSPQGQKRFLDLLNVYLYASPAQRRQLRSTWPDVVIEPCGCHEDTSATSALRAGGAR</sequence>
<dbReference type="Proteomes" id="UP001400166">
    <property type="component" value="Unassembled WGS sequence"/>
</dbReference>
<dbReference type="RefSeq" id="WP_346469220.1">
    <property type="nucleotide sequence ID" value="NZ_JBDJOF010000001.1"/>
</dbReference>
<accession>A0ABV0C251</accession>
<dbReference type="EMBL" id="JBDJOF010000001">
    <property type="protein sequence ID" value="MEN5388366.1"/>
    <property type="molecule type" value="Genomic_DNA"/>
</dbReference>
<evidence type="ECO:0000313" key="2">
    <source>
        <dbReference type="Proteomes" id="UP001400166"/>
    </source>
</evidence>
<proteinExistence type="predicted"/>
<keyword evidence="2" id="KW-1185">Reference proteome</keyword>
<comment type="caution">
    <text evidence="1">The sequence shown here is derived from an EMBL/GenBank/DDBJ whole genome shotgun (WGS) entry which is preliminary data.</text>
</comment>
<name>A0ABV0C251_9GAMM</name>
<evidence type="ECO:0000313" key="1">
    <source>
        <dbReference type="EMBL" id="MEN5388366.1"/>
    </source>
</evidence>
<reference evidence="1 2" key="1">
    <citation type="submission" date="2024-04" db="EMBL/GenBank/DDBJ databases">
        <title>WGS of bacteria from Torrens River.</title>
        <authorList>
            <person name="Wyrsch E.R."/>
            <person name="Drigo B."/>
        </authorList>
    </citation>
    <scope>NUCLEOTIDE SEQUENCE [LARGE SCALE GENOMIC DNA]</scope>
    <source>
        <strain evidence="1 2">TWI153</strain>
    </source>
</reference>